<dbReference type="Pfam" id="PF05593">
    <property type="entry name" value="RHS_repeat"/>
    <property type="match status" value="1"/>
</dbReference>
<dbReference type="InterPro" id="IPR013783">
    <property type="entry name" value="Ig-like_fold"/>
</dbReference>
<dbReference type="InterPro" id="IPR036116">
    <property type="entry name" value="FN3_sf"/>
</dbReference>
<keyword evidence="4" id="KW-1185">Reference proteome</keyword>
<dbReference type="PROSITE" id="PS50853">
    <property type="entry name" value="FN3"/>
    <property type="match status" value="3"/>
</dbReference>
<keyword evidence="1" id="KW-0677">Repeat</keyword>
<evidence type="ECO:0000313" key="3">
    <source>
        <dbReference type="EMBL" id="QDW66080.1"/>
    </source>
</evidence>
<organism evidence="3 4">
    <name type="scientific">Luteimonas granuli</name>
    <dbReference type="NCBI Taxonomy" id="1176533"/>
    <lineage>
        <taxon>Bacteria</taxon>
        <taxon>Pseudomonadati</taxon>
        <taxon>Pseudomonadota</taxon>
        <taxon>Gammaproteobacteria</taxon>
        <taxon>Lysobacterales</taxon>
        <taxon>Lysobacteraceae</taxon>
        <taxon>Luteimonas</taxon>
    </lineage>
</organism>
<dbReference type="OrthoDB" id="6904246at2"/>
<dbReference type="PANTHER" id="PTHR13817">
    <property type="entry name" value="TITIN"/>
    <property type="match status" value="1"/>
</dbReference>
<feature type="domain" description="Fibronectin type-III" evidence="2">
    <location>
        <begin position="893"/>
        <end position="982"/>
    </location>
</feature>
<reference evidence="3 4" key="1">
    <citation type="submission" date="2019-07" db="EMBL/GenBank/DDBJ databases">
        <title>Full genome sequence of Luteimonas sp. Gr-4.</title>
        <authorList>
            <person name="Im W.-T."/>
        </authorList>
    </citation>
    <scope>NUCLEOTIDE SEQUENCE [LARGE SCALE GENOMIC DNA]</scope>
    <source>
        <strain evidence="3 4">Gr-4</strain>
    </source>
</reference>
<dbReference type="EMBL" id="CP042218">
    <property type="protein sequence ID" value="QDW66080.1"/>
    <property type="molecule type" value="Genomic_DNA"/>
</dbReference>
<dbReference type="Gene3D" id="2.180.10.10">
    <property type="entry name" value="RHS repeat-associated core"/>
    <property type="match status" value="1"/>
</dbReference>
<dbReference type="SMART" id="SM00060">
    <property type="entry name" value="FN3"/>
    <property type="match status" value="4"/>
</dbReference>
<dbReference type="CDD" id="cd00063">
    <property type="entry name" value="FN3"/>
    <property type="match status" value="1"/>
</dbReference>
<dbReference type="InterPro" id="IPR003961">
    <property type="entry name" value="FN3_dom"/>
</dbReference>
<dbReference type="Gene3D" id="2.60.40.10">
    <property type="entry name" value="Immunoglobulins"/>
    <property type="match status" value="4"/>
</dbReference>
<dbReference type="Proteomes" id="UP000316584">
    <property type="component" value="Chromosome"/>
</dbReference>
<sequence length="1265" mass="133964">MSGNSAWKQKQRSRRGLVLCRTALLLIGIGWTAAASAVTYSRTEVIEYHDNATLWVVGQARRTTCVASTPAHWACDGGSDSVISETTYDSGYALPLASKQFGKVVQALEWDTVSSVASGQRGTVRSVVDGNNNVITATSWKRGAPRNIRYPGTPEAPSGAVRSATVNDHGWITAISDEAGSRTCYDYDVMGRITTVTYPSESSANVCDTSSWTATTASFGRSGAAQYGLPAGHWQQSVSTGANRKVIYFDALWRPVVSERFDSGNAVITRSATVQRYDAAGRLVFQSYPVSDPGHYASASLQGTHTTYDSLSRVIRTAQDWEGTGQLVTSTDYLAGFQTQVTPPRGAAARTTVAYLAWEQPTTDYPVSIAHPAGAYTDIARDAFGKPMALVRRNASGSTALARNYVYDAYQQLCKSVEPETGATIMAYDGAGNLAWSMAGATQTGIFACNTEDIPAGQRTIRTYDARNRLQTLMFPDGRGNQAWTYTGTGLPSTITTNNSDGGDVVSNIYAYNRRGLPVGETFSVGTQLWSIGYDYNQLGHLRSHITPGLIVDYAPNALGQPTQAGTYATAVVHHPDGAIQQFTYGNGIRHVLTQNGRGLPDTRCDFIGGGCTANAVLRDGYDYDQHGNLLAISDGRTGNRGDRSMSYDALDRLTQVVSPMFGTANYGYDVLDNLTSVQVTGGSRARNHGYVYDASNRLTNVTNTVGGPTVIGLGYDARGNLANRNGVLHAFDHGNRLRELSGESYRYDGHGRRVLAVRNGQNLYSLYGQDGVLRFQRDERTGKTIDYVHLGGRLVAQVENAVPLATPSLFVPGSSPTGSYTVSWSVSPIASKYELQERLGSGSWTTIHDGTGTSKAVSGRAAGVWGYRVRACSATTCGTWSPISSVTVQLAPTSAPTLNVPSVAHNGNFPVSWTGVAAATSYQLQERSGTGSWSTVHDAAATSTSVSGKAAGSWGYQVRACNAAGCGVWSSIATVQVIHSPSSAPVLAVPGASITGDYTVSWNSVTSSTRYELEEQLNDGGWTPIHNAAATAKAVSGKATGAWAYRVRACNDAGCSTWSATAVVSVTRPPTSTPTLTAPATNTTGSYLVTWTAVTHATGYQLQERPGAGSWTTIHDAAGTSVAISGKVGGESWSYQVRACNIAGCGAWSPVATVAVTMSAPTVPVLVLPATSPGSYTASWTSAPGATGYQLQERVLPGPWSTVYDGPATSRSFTKPYGIYRYQLRACNAAGCSAWTAESIIVVEPGGGDCPVHPCDIEPSPGGR</sequence>
<dbReference type="KEGG" id="lug:FPZ22_03545"/>
<dbReference type="Pfam" id="PF25023">
    <property type="entry name" value="TEN_YD-shell"/>
    <property type="match status" value="1"/>
</dbReference>
<accession>A0A518N2D6</accession>
<dbReference type="SUPFAM" id="SSF49265">
    <property type="entry name" value="Fibronectin type III"/>
    <property type="match status" value="3"/>
</dbReference>
<dbReference type="InterPro" id="IPR031325">
    <property type="entry name" value="RHS_repeat"/>
</dbReference>
<dbReference type="InterPro" id="IPR056823">
    <property type="entry name" value="TEN-like_YD-shell"/>
</dbReference>
<proteinExistence type="predicted"/>
<dbReference type="PANTHER" id="PTHR13817:SF73">
    <property type="entry name" value="FIBRONECTIN TYPE-III DOMAIN-CONTAINING PROTEIN"/>
    <property type="match status" value="1"/>
</dbReference>
<evidence type="ECO:0000259" key="2">
    <source>
        <dbReference type="PROSITE" id="PS50853"/>
    </source>
</evidence>
<dbReference type="AlphaFoldDB" id="A0A518N2D6"/>
<name>A0A518N2D6_9GAMM</name>
<feature type="domain" description="Fibronectin type-III" evidence="2">
    <location>
        <begin position="1071"/>
        <end position="1160"/>
    </location>
</feature>
<protein>
    <submittedName>
        <fullName evidence="3">Wall-associated protein</fullName>
    </submittedName>
</protein>
<gene>
    <name evidence="3" type="ORF">FPZ22_03545</name>
</gene>
<evidence type="ECO:0000313" key="4">
    <source>
        <dbReference type="Proteomes" id="UP000316584"/>
    </source>
</evidence>
<feature type="domain" description="Fibronectin type-III" evidence="2">
    <location>
        <begin position="1161"/>
        <end position="1247"/>
    </location>
</feature>
<evidence type="ECO:0000256" key="1">
    <source>
        <dbReference type="ARBA" id="ARBA00022737"/>
    </source>
</evidence>
<dbReference type="InterPro" id="IPR050964">
    <property type="entry name" value="Striated_Muscle_Regulatory"/>
</dbReference>